<accession>A0A1S3CWU7</accession>
<reference evidence="9" key="1">
    <citation type="submission" date="2025-08" db="UniProtKB">
        <authorList>
            <consortium name="RefSeq"/>
        </authorList>
    </citation>
    <scope>IDENTIFICATION</scope>
</reference>
<dbReference type="CDD" id="cd00878">
    <property type="entry name" value="Arf_Arl"/>
    <property type="match status" value="1"/>
</dbReference>
<dbReference type="InterPro" id="IPR005225">
    <property type="entry name" value="Small_GTP-bd"/>
</dbReference>
<dbReference type="GO" id="GO:0046872">
    <property type="term" value="F:metal ion binding"/>
    <property type="evidence" value="ECO:0007669"/>
    <property type="project" value="UniProtKB-KW"/>
</dbReference>
<dbReference type="PANTHER" id="PTHR45697">
    <property type="entry name" value="ADP-RIBOSYLATION FACTOR-LIKE PROTEIN 2-RELATED"/>
    <property type="match status" value="1"/>
</dbReference>
<keyword evidence="3 5" id="KW-0547">Nucleotide-binding</keyword>
<keyword evidence="2" id="KW-0449">Lipoprotein</keyword>
<feature type="binding site" evidence="6">
    <location>
        <position position="66"/>
    </location>
    <ligand>
        <name>Mg(2+)</name>
        <dbReference type="ChEBI" id="CHEBI:18420"/>
    </ligand>
</feature>
<dbReference type="AlphaFoldDB" id="A0A1S3CWU7"/>
<dbReference type="OMA" id="INIWEIG"/>
<keyword evidence="2" id="KW-0519">Myristate</keyword>
<protein>
    <submittedName>
        <fullName evidence="9">ADP-ribosylation factor-like protein 3</fullName>
    </submittedName>
</protein>
<evidence type="ECO:0000256" key="1">
    <source>
        <dbReference type="ARBA" id="ARBA00010290"/>
    </source>
</evidence>
<evidence type="ECO:0000256" key="2">
    <source>
        <dbReference type="ARBA" id="ARBA00022707"/>
    </source>
</evidence>
<organism evidence="8 9">
    <name type="scientific">Diaphorina citri</name>
    <name type="common">Asian citrus psyllid</name>
    <dbReference type="NCBI Taxonomy" id="121845"/>
    <lineage>
        <taxon>Eukaryota</taxon>
        <taxon>Metazoa</taxon>
        <taxon>Ecdysozoa</taxon>
        <taxon>Arthropoda</taxon>
        <taxon>Hexapoda</taxon>
        <taxon>Insecta</taxon>
        <taxon>Pterygota</taxon>
        <taxon>Neoptera</taxon>
        <taxon>Paraneoptera</taxon>
        <taxon>Hemiptera</taxon>
        <taxon>Sternorrhyncha</taxon>
        <taxon>Psylloidea</taxon>
        <taxon>Psyllidae</taxon>
        <taxon>Diaphorininae</taxon>
        <taxon>Diaphorina</taxon>
    </lineage>
</organism>
<gene>
    <name evidence="9" type="primary">LOC103506065</name>
</gene>
<evidence type="ECO:0000256" key="3">
    <source>
        <dbReference type="ARBA" id="ARBA00022741"/>
    </source>
</evidence>
<evidence type="ECO:0000256" key="5">
    <source>
        <dbReference type="PIRSR" id="PIRSR606689-1"/>
    </source>
</evidence>
<dbReference type="PROSITE" id="PS51417">
    <property type="entry name" value="ARF"/>
    <property type="match status" value="1"/>
</dbReference>
<evidence type="ECO:0000256" key="7">
    <source>
        <dbReference type="RuleBase" id="RU003925"/>
    </source>
</evidence>
<feature type="binding site" evidence="6">
    <location>
        <position position="86"/>
    </location>
    <ligand>
        <name>Mg(2+)</name>
        <dbReference type="ChEBI" id="CHEBI:18420"/>
    </ligand>
</feature>
<keyword evidence="8" id="KW-1185">Reference proteome</keyword>
<evidence type="ECO:0000313" key="9">
    <source>
        <dbReference type="RefSeq" id="XP_008468669.1"/>
    </source>
</evidence>
<dbReference type="NCBIfam" id="TIGR00231">
    <property type="entry name" value="small_GTP"/>
    <property type="match status" value="1"/>
</dbReference>
<dbReference type="GO" id="GO:0051649">
    <property type="term" value="P:establishment of localization in cell"/>
    <property type="evidence" value="ECO:0007669"/>
    <property type="project" value="UniProtKB-ARBA"/>
</dbReference>
<dbReference type="PaxDb" id="121845-A0A1S3CWU7"/>
<dbReference type="GeneID" id="103506065"/>
<dbReference type="GO" id="GO:0016192">
    <property type="term" value="P:vesicle-mediated transport"/>
    <property type="evidence" value="ECO:0007669"/>
    <property type="project" value="UniProtKB-ARBA"/>
</dbReference>
<dbReference type="SMART" id="SM00178">
    <property type="entry name" value="SAR"/>
    <property type="match status" value="1"/>
</dbReference>
<sequence>MSSKIKLLMIASSGIIASVCTYATYQYWKKRRQSTPEDEGFEEVSKVDDIFQRKILILGLDNSGKSTLIKQISSGNTSLSHNLKPTEGFNITILQKGEYTLNIFELGGQENVRRFWNTYFEDTDLLVFVVDSADPSKLPVAAMELKNLLGDQRLSTVPILVIANKQDVPGALSAEEVGVALDLSSISSRQHRIKLIATQAPSNLHHLHVSVVEAEQAMYALSQV</sequence>
<proteinExistence type="inferred from homology"/>
<dbReference type="RefSeq" id="XP_008468669.1">
    <property type="nucleotide sequence ID" value="XM_008470447.3"/>
</dbReference>
<dbReference type="PRINTS" id="PR00328">
    <property type="entry name" value="SAR1GTPBP"/>
</dbReference>
<dbReference type="InterPro" id="IPR006689">
    <property type="entry name" value="Small_GTPase_ARF/SAR"/>
</dbReference>
<dbReference type="KEGG" id="dci:103506065"/>
<dbReference type="Gene3D" id="3.40.50.300">
    <property type="entry name" value="P-loop containing nucleotide triphosphate hydrolases"/>
    <property type="match status" value="1"/>
</dbReference>
<keyword evidence="6" id="KW-0460">Magnesium</keyword>
<dbReference type="InterPro" id="IPR044612">
    <property type="entry name" value="ARL2/3"/>
</dbReference>
<dbReference type="GO" id="GO:0003924">
    <property type="term" value="F:GTPase activity"/>
    <property type="evidence" value="ECO:0007669"/>
    <property type="project" value="InterPro"/>
</dbReference>
<name>A0A1S3CWU7_DIACI</name>
<keyword evidence="6" id="KW-0479">Metal-binding</keyword>
<dbReference type="InterPro" id="IPR027417">
    <property type="entry name" value="P-loop_NTPase"/>
</dbReference>
<feature type="binding site" evidence="5">
    <location>
        <position position="108"/>
    </location>
    <ligand>
        <name>GTP</name>
        <dbReference type="ChEBI" id="CHEBI:37565"/>
    </ligand>
</feature>
<dbReference type="SUPFAM" id="SSF52540">
    <property type="entry name" value="P-loop containing nucleoside triphosphate hydrolases"/>
    <property type="match status" value="1"/>
</dbReference>
<feature type="binding site" evidence="5">
    <location>
        <begin position="164"/>
        <end position="167"/>
    </location>
    <ligand>
        <name>GTP</name>
        <dbReference type="ChEBI" id="CHEBI:37565"/>
    </ligand>
</feature>
<dbReference type="Pfam" id="PF00025">
    <property type="entry name" value="Arf"/>
    <property type="match status" value="1"/>
</dbReference>
<feature type="binding site" evidence="5">
    <location>
        <begin position="59"/>
        <end position="66"/>
    </location>
    <ligand>
        <name>GTP</name>
        <dbReference type="ChEBI" id="CHEBI:37565"/>
    </ligand>
</feature>
<dbReference type="STRING" id="121845.A0A1S3CWU7"/>
<evidence type="ECO:0000256" key="4">
    <source>
        <dbReference type="ARBA" id="ARBA00023134"/>
    </source>
</evidence>
<evidence type="ECO:0000313" key="8">
    <source>
        <dbReference type="Proteomes" id="UP000079169"/>
    </source>
</evidence>
<dbReference type="GO" id="GO:0005525">
    <property type="term" value="F:GTP binding"/>
    <property type="evidence" value="ECO:0007669"/>
    <property type="project" value="UniProtKB-KW"/>
</dbReference>
<keyword evidence="4 5" id="KW-0342">GTP-binding</keyword>
<dbReference type="Proteomes" id="UP000079169">
    <property type="component" value="Unplaced"/>
</dbReference>
<evidence type="ECO:0000256" key="6">
    <source>
        <dbReference type="PIRSR" id="PIRSR606689-2"/>
    </source>
</evidence>
<dbReference type="SMART" id="SM00177">
    <property type="entry name" value="ARF"/>
    <property type="match status" value="1"/>
</dbReference>
<comment type="similarity">
    <text evidence="1 7">Belongs to the small GTPase superfamily. Arf family.</text>
</comment>